<keyword evidence="3" id="KW-0812">Transmembrane</keyword>
<keyword evidence="3" id="KW-0472">Membrane</keyword>
<feature type="transmembrane region" description="Helical" evidence="3">
    <location>
        <begin position="157"/>
        <end position="176"/>
    </location>
</feature>
<feature type="chain" id="PRO_5024365698" description="Phytocyanin domain-containing protein" evidence="4">
    <location>
        <begin position="22"/>
        <end position="177"/>
    </location>
</feature>
<dbReference type="Gene3D" id="2.60.40.420">
    <property type="entry name" value="Cupredoxins - blue copper proteins"/>
    <property type="match status" value="1"/>
</dbReference>
<feature type="domain" description="Phytocyanin" evidence="5">
    <location>
        <begin position="26"/>
        <end position="126"/>
    </location>
</feature>
<keyword evidence="1" id="KW-1015">Disulfide bond</keyword>
<dbReference type="InterPro" id="IPR008972">
    <property type="entry name" value="Cupredoxin"/>
</dbReference>
<dbReference type="Gramene" id="ONK70149">
    <property type="protein sequence ID" value="ONK70149"/>
    <property type="gene ID" value="A4U43_C05F30760"/>
</dbReference>
<evidence type="ECO:0000313" key="7">
    <source>
        <dbReference type="Proteomes" id="UP000243459"/>
    </source>
</evidence>
<evidence type="ECO:0000259" key="5">
    <source>
        <dbReference type="PROSITE" id="PS51485"/>
    </source>
</evidence>
<evidence type="ECO:0000313" key="6">
    <source>
        <dbReference type="EMBL" id="ONK70149.1"/>
    </source>
</evidence>
<dbReference type="PANTHER" id="PTHR33021">
    <property type="entry name" value="BLUE COPPER PROTEIN"/>
    <property type="match status" value="1"/>
</dbReference>
<dbReference type="GO" id="GO:0005886">
    <property type="term" value="C:plasma membrane"/>
    <property type="evidence" value="ECO:0007669"/>
    <property type="project" value="TreeGrafter"/>
</dbReference>
<reference evidence="7" key="1">
    <citation type="journal article" date="2017" name="Nat. Commun.">
        <title>The asparagus genome sheds light on the origin and evolution of a young Y chromosome.</title>
        <authorList>
            <person name="Harkess A."/>
            <person name="Zhou J."/>
            <person name="Xu C."/>
            <person name="Bowers J.E."/>
            <person name="Van der Hulst R."/>
            <person name="Ayyampalayam S."/>
            <person name="Mercati F."/>
            <person name="Riccardi P."/>
            <person name="McKain M.R."/>
            <person name="Kakrana A."/>
            <person name="Tang H."/>
            <person name="Ray J."/>
            <person name="Groenendijk J."/>
            <person name="Arikit S."/>
            <person name="Mathioni S.M."/>
            <person name="Nakano M."/>
            <person name="Shan H."/>
            <person name="Telgmann-Rauber A."/>
            <person name="Kanno A."/>
            <person name="Yue Z."/>
            <person name="Chen H."/>
            <person name="Li W."/>
            <person name="Chen Y."/>
            <person name="Xu X."/>
            <person name="Zhang Y."/>
            <person name="Luo S."/>
            <person name="Chen H."/>
            <person name="Gao J."/>
            <person name="Mao Z."/>
            <person name="Pires J.C."/>
            <person name="Luo M."/>
            <person name="Kudrna D."/>
            <person name="Wing R.A."/>
            <person name="Meyers B.C."/>
            <person name="Yi K."/>
            <person name="Kong H."/>
            <person name="Lavrijsen P."/>
            <person name="Sunseri F."/>
            <person name="Falavigna A."/>
            <person name="Ye Y."/>
            <person name="Leebens-Mack J.H."/>
            <person name="Chen G."/>
        </authorList>
    </citation>
    <scope>NUCLEOTIDE SEQUENCE [LARGE SCALE GENOMIC DNA]</scope>
    <source>
        <strain evidence="7">cv. DH0086</strain>
    </source>
</reference>
<evidence type="ECO:0000256" key="1">
    <source>
        <dbReference type="ARBA" id="ARBA00023157"/>
    </source>
</evidence>
<gene>
    <name evidence="6" type="ORF">A4U43_C05F30760</name>
</gene>
<keyword evidence="3" id="KW-1133">Transmembrane helix</keyword>
<keyword evidence="7" id="KW-1185">Reference proteome</keyword>
<dbReference type="GO" id="GO:0009055">
    <property type="term" value="F:electron transfer activity"/>
    <property type="evidence" value="ECO:0007669"/>
    <property type="project" value="InterPro"/>
</dbReference>
<evidence type="ECO:0000256" key="4">
    <source>
        <dbReference type="SAM" id="SignalP"/>
    </source>
</evidence>
<dbReference type="AlphaFoldDB" id="A0A5P1F011"/>
<evidence type="ECO:0000256" key="3">
    <source>
        <dbReference type="SAM" id="Phobius"/>
    </source>
</evidence>
<dbReference type="InterPro" id="IPR039391">
    <property type="entry name" value="Phytocyanin-like"/>
</dbReference>
<organism evidence="6 7">
    <name type="scientific">Asparagus officinalis</name>
    <name type="common">Garden asparagus</name>
    <dbReference type="NCBI Taxonomy" id="4686"/>
    <lineage>
        <taxon>Eukaryota</taxon>
        <taxon>Viridiplantae</taxon>
        <taxon>Streptophyta</taxon>
        <taxon>Embryophyta</taxon>
        <taxon>Tracheophyta</taxon>
        <taxon>Spermatophyta</taxon>
        <taxon>Magnoliopsida</taxon>
        <taxon>Liliopsida</taxon>
        <taxon>Asparagales</taxon>
        <taxon>Asparagaceae</taxon>
        <taxon>Asparagoideae</taxon>
        <taxon>Asparagus</taxon>
    </lineage>
</organism>
<keyword evidence="4" id="KW-0732">Signal</keyword>
<dbReference type="Proteomes" id="UP000243459">
    <property type="component" value="Chromosome 5"/>
</dbReference>
<keyword evidence="2" id="KW-0325">Glycoprotein</keyword>
<dbReference type="PROSITE" id="PS51485">
    <property type="entry name" value="PHYTOCYANIN"/>
    <property type="match status" value="1"/>
</dbReference>
<dbReference type="Pfam" id="PF02298">
    <property type="entry name" value="Cu_bind_like"/>
    <property type="match status" value="1"/>
</dbReference>
<sequence>MASLVVIFAIFALMSVGNIWGVKSGDVHVVGGDQGWDAASDVASWAIGRSFRVGDNIWFTYSAAEEGIAELRTREEYESCDTSNPIRMYTGGLDKIELGHQGPRYFVSTSAEVCNKGLKLHVHVEPQQQKAEPAGREALTQAVRVAAGPKPSGSLKVGPVSSGMLIGLGLICLIGLM</sequence>
<proteinExistence type="predicted"/>
<dbReference type="OrthoDB" id="1896188at2759"/>
<protein>
    <recommendedName>
        <fullName evidence="5">Phytocyanin domain-containing protein</fullName>
    </recommendedName>
</protein>
<feature type="signal peptide" evidence="4">
    <location>
        <begin position="1"/>
        <end position="21"/>
    </location>
</feature>
<dbReference type="CDD" id="cd04216">
    <property type="entry name" value="Phytocyanin"/>
    <property type="match status" value="1"/>
</dbReference>
<dbReference type="FunFam" id="2.60.40.420:FF:000034">
    <property type="entry name" value="Cupredoxin superfamily protein"/>
    <property type="match status" value="1"/>
</dbReference>
<accession>A0A5P1F011</accession>
<evidence type="ECO:0000256" key="2">
    <source>
        <dbReference type="ARBA" id="ARBA00023180"/>
    </source>
</evidence>
<dbReference type="SUPFAM" id="SSF49503">
    <property type="entry name" value="Cupredoxins"/>
    <property type="match status" value="1"/>
</dbReference>
<dbReference type="InterPro" id="IPR003245">
    <property type="entry name" value="Phytocyanin_dom"/>
</dbReference>
<dbReference type="EMBL" id="CM007385">
    <property type="protein sequence ID" value="ONK70149.1"/>
    <property type="molecule type" value="Genomic_DNA"/>
</dbReference>
<dbReference type="PANTHER" id="PTHR33021:SF31">
    <property type="entry name" value="OS02G0720100 PROTEIN"/>
    <property type="match status" value="1"/>
</dbReference>
<name>A0A5P1F011_ASPOF</name>